<comment type="caution">
    <text evidence="1">The sequence shown here is derived from an EMBL/GenBank/DDBJ whole genome shotgun (WGS) entry which is preliminary data.</text>
</comment>
<organism evidence="1 2">
    <name type="scientific">Ensete ventricosum</name>
    <name type="common">Abyssinian banana</name>
    <name type="synonym">Musa ensete</name>
    <dbReference type="NCBI Taxonomy" id="4639"/>
    <lineage>
        <taxon>Eukaryota</taxon>
        <taxon>Viridiplantae</taxon>
        <taxon>Streptophyta</taxon>
        <taxon>Embryophyta</taxon>
        <taxon>Tracheophyta</taxon>
        <taxon>Spermatophyta</taxon>
        <taxon>Magnoliopsida</taxon>
        <taxon>Liliopsida</taxon>
        <taxon>Zingiberales</taxon>
        <taxon>Musaceae</taxon>
        <taxon>Ensete</taxon>
    </lineage>
</organism>
<name>A0A426Y2T8_ENSVE</name>
<evidence type="ECO:0000313" key="2">
    <source>
        <dbReference type="Proteomes" id="UP000287651"/>
    </source>
</evidence>
<sequence>MEVGSVVEEELVVVQGMVVQEVMEVALVVHQVPEVDMAELVVMEVGLVVAQASGVVVRVAKLAMDTNAP</sequence>
<gene>
    <name evidence="1" type="ORF">B296_00054663</name>
</gene>
<evidence type="ECO:0000313" key="1">
    <source>
        <dbReference type="EMBL" id="RRT46108.1"/>
    </source>
</evidence>
<reference evidence="1 2" key="1">
    <citation type="journal article" date="2014" name="Agronomy (Basel)">
        <title>A Draft Genome Sequence for Ensete ventricosum, the Drought-Tolerant Tree Against Hunger.</title>
        <authorList>
            <person name="Harrison J."/>
            <person name="Moore K.A."/>
            <person name="Paszkiewicz K."/>
            <person name="Jones T."/>
            <person name="Grant M."/>
            <person name="Ambacheew D."/>
            <person name="Muzemil S."/>
            <person name="Studholme D.J."/>
        </authorList>
    </citation>
    <scope>NUCLEOTIDE SEQUENCE [LARGE SCALE GENOMIC DNA]</scope>
</reference>
<dbReference type="AlphaFoldDB" id="A0A426Y2T8"/>
<proteinExistence type="predicted"/>
<protein>
    <submittedName>
        <fullName evidence="1">Uncharacterized protein</fullName>
    </submittedName>
</protein>
<accession>A0A426Y2T8</accession>
<dbReference type="EMBL" id="AMZH03015400">
    <property type="protein sequence ID" value="RRT46108.1"/>
    <property type="molecule type" value="Genomic_DNA"/>
</dbReference>
<dbReference type="Proteomes" id="UP000287651">
    <property type="component" value="Unassembled WGS sequence"/>
</dbReference>